<protein>
    <submittedName>
        <fullName evidence="2">Uncharacterized protein</fullName>
    </submittedName>
</protein>
<evidence type="ECO:0000313" key="3">
    <source>
        <dbReference type="Proteomes" id="UP001497516"/>
    </source>
</evidence>
<feature type="compositionally biased region" description="Basic and acidic residues" evidence="1">
    <location>
        <begin position="7"/>
        <end position="17"/>
    </location>
</feature>
<dbReference type="EMBL" id="OZ034820">
    <property type="protein sequence ID" value="CAL1400199.1"/>
    <property type="molecule type" value="Genomic_DNA"/>
</dbReference>
<organism evidence="2 3">
    <name type="scientific">Linum trigynum</name>
    <dbReference type="NCBI Taxonomy" id="586398"/>
    <lineage>
        <taxon>Eukaryota</taxon>
        <taxon>Viridiplantae</taxon>
        <taxon>Streptophyta</taxon>
        <taxon>Embryophyta</taxon>
        <taxon>Tracheophyta</taxon>
        <taxon>Spermatophyta</taxon>
        <taxon>Magnoliopsida</taxon>
        <taxon>eudicotyledons</taxon>
        <taxon>Gunneridae</taxon>
        <taxon>Pentapetalae</taxon>
        <taxon>rosids</taxon>
        <taxon>fabids</taxon>
        <taxon>Malpighiales</taxon>
        <taxon>Linaceae</taxon>
        <taxon>Linum</taxon>
    </lineage>
</organism>
<evidence type="ECO:0000313" key="2">
    <source>
        <dbReference type="EMBL" id="CAL1400199.1"/>
    </source>
</evidence>
<reference evidence="2 3" key="1">
    <citation type="submission" date="2024-04" db="EMBL/GenBank/DDBJ databases">
        <authorList>
            <person name="Fracassetti M."/>
        </authorList>
    </citation>
    <scope>NUCLEOTIDE SEQUENCE [LARGE SCALE GENOMIC DNA]</scope>
</reference>
<evidence type="ECO:0000256" key="1">
    <source>
        <dbReference type="SAM" id="MobiDB-lite"/>
    </source>
</evidence>
<keyword evidence="3" id="KW-1185">Reference proteome</keyword>
<accession>A0AAV2FPD4</accession>
<feature type="region of interest" description="Disordered" evidence="1">
    <location>
        <begin position="1"/>
        <end position="74"/>
    </location>
</feature>
<gene>
    <name evidence="2" type="ORF">LTRI10_LOCUS40343</name>
</gene>
<dbReference type="AlphaFoldDB" id="A0AAV2FPD4"/>
<name>A0AAV2FPD4_9ROSI</name>
<proteinExistence type="predicted"/>
<dbReference type="Proteomes" id="UP001497516">
    <property type="component" value="Chromosome 7"/>
</dbReference>
<sequence length="74" mass="7994">MVNQWLPEKEARKESSDKQATTNEEGELAAKEGGGIDLLSKLRSPPRKKLADREAREGGGPQPLANPKPSSGRV</sequence>